<organism evidence="2 3">
    <name type="scientific">Nocardia cerradoensis</name>
    <dbReference type="NCBI Taxonomy" id="85688"/>
    <lineage>
        <taxon>Bacteria</taxon>
        <taxon>Bacillati</taxon>
        <taxon>Actinomycetota</taxon>
        <taxon>Actinomycetes</taxon>
        <taxon>Mycobacteriales</taxon>
        <taxon>Nocardiaceae</taxon>
        <taxon>Nocardia</taxon>
    </lineage>
</organism>
<feature type="region of interest" description="Disordered" evidence="1">
    <location>
        <begin position="93"/>
        <end position="143"/>
    </location>
</feature>
<evidence type="ECO:0008006" key="4">
    <source>
        <dbReference type="Google" id="ProtNLM"/>
    </source>
</evidence>
<proteinExistence type="predicted"/>
<gene>
    <name evidence="2" type="ORF">B7C42_01971</name>
</gene>
<evidence type="ECO:0000313" key="3">
    <source>
        <dbReference type="Proteomes" id="UP000215506"/>
    </source>
</evidence>
<dbReference type="RefSeq" id="WP_083904327.1">
    <property type="nucleotide sequence ID" value="NZ_JAAXOR010000001.1"/>
</dbReference>
<dbReference type="AlphaFoldDB" id="A0A231HA04"/>
<keyword evidence="3" id="KW-1185">Reference proteome</keyword>
<name>A0A231HA04_9NOCA</name>
<sequence>MDLLEGGVKAISWTADATTSAAGAVGGAAVNGVLGGMQGVVSGVRSGLSSGSHSTPAAALTLAAIGATGVVDWPVLLGVGGTALVIRKLISHPDQQSASATDAPAARDEQQPPGERPALPSDDKGKATARKNATGSRHAPSKT</sequence>
<dbReference type="Proteomes" id="UP000215506">
    <property type="component" value="Unassembled WGS sequence"/>
</dbReference>
<comment type="caution">
    <text evidence="2">The sequence shown here is derived from an EMBL/GenBank/DDBJ whole genome shotgun (WGS) entry which is preliminary data.</text>
</comment>
<accession>A0A231HA04</accession>
<protein>
    <recommendedName>
        <fullName evidence="4">Transmembrane protein</fullName>
    </recommendedName>
</protein>
<evidence type="ECO:0000256" key="1">
    <source>
        <dbReference type="SAM" id="MobiDB-lite"/>
    </source>
</evidence>
<evidence type="ECO:0000313" key="2">
    <source>
        <dbReference type="EMBL" id="OXR45679.1"/>
    </source>
</evidence>
<dbReference type="EMBL" id="NGAF01000003">
    <property type="protein sequence ID" value="OXR45679.1"/>
    <property type="molecule type" value="Genomic_DNA"/>
</dbReference>
<reference evidence="2 3" key="1">
    <citation type="submission" date="2017-07" db="EMBL/GenBank/DDBJ databases">
        <title>First draft Genome Sequence of Nocardia cerradoensis isolated from human infection.</title>
        <authorList>
            <person name="Carrasco G."/>
        </authorList>
    </citation>
    <scope>NUCLEOTIDE SEQUENCE [LARGE SCALE GENOMIC DNA]</scope>
    <source>
        <strain evidence="2 3">CNM20130759</strain>
    </source>
</reference>